<dbReference type="HOGENOM" id="CLU_2039530_0_0_1"/>
<evidence type="ECO:0000313" key="2">
    <source>
        <dbReference type="EMBL" id="KIJ34888.1"/>
    </source>
</evidence>
<gene>
    <name evidence="2" type="ORF">M422DRAFT_51668</name>
</gene>
<organism evidence="2 3">
    <name type="scientific">Sphaerobolus stellatus (strain SS14)</name>
    <dbReference type="NCBI Taxonomy" id="990650"/>
    <lineage>
        <taxon>Eukaryota</taxon>
        <taxon>Fungi</taxon>
        <taxon>Dikarya</taxon>
        <taxon>Basidiomycota</taxon>
        <taxon>Agaricomycotina</taxon>
        <taxon>Agaricomycetes</taxon>
        <taxon>Phallomycetidae</taxon>
        <taxon>Geastrales</taxon>
        <taxon>Sphaerobolaceae</taxon>
        <taxon>Sphaerobolus</taxon>
    </lineage>
</organism>
<keyword evidence="3" id="KW-1185">Reference proteome</keyword>
<dbReference type="AlphaFoldDB" id="A0A0C9TWY0"/>
<dbReference type="Proteomes" id="UP000054279">
    <property type="component" value="Unassembled WGS sequence"/>
</dbReference>
<feature type="region of interest" description="Disordered" evidence="1">
    <location>
        <begin position="101"/>
        <end position="121"/>
    </location>
</feature>
<evidence type="ECO:0000256" key="1">
    <source>
        <dbReference type="SAM" id="MobiDB-lite"/>
    </source>
</evidence>
<evidence type="ECO:0000313" key="3">
    <source>
        <dbReference type="Proteomes" id="UP000054279"/>
    </source>
</evidence>
<feature type="compositionally biased region" description="Low complexity" evidence="1">
    <location>
        <begin position="39"/>
        <end position="48"/>
    </location>
</feature>
<sequence>MYKRKNWKIHYERGDEPPISLIEEEIPFMEPFRANSSMSTVTAASSSTPMGERLVNTPGGSENVHLLSIGDERGNSKSGNPTTRPQQIILHNDAAEEVVELPPLYRERGATPAMDQPPITP</sequence>
<name>A0A0C9TWY0_SPHS4</name>
<proteinExistence type="predicted"/>
<feature type="region of interest" description="Disordered" evidence="1">
    <location>
        <begin position="39"/>
        <end position="86"/>
    </location>
</feature>
<reference evidence="2 3" key="1">
    <citation type="submission" date="2014-06" db="EMBL/GenBank/DDBJ databases">
        <title>Evolutionary Origins and Diversification of the Mycorrhizal Mutualists.</title>
        <authorList>
            <consortium name="DOE Joint Genome Institute"/>
            <consortium name="Mycorrhizal Genomics Consortium"/>
            <person name="Kohler A."/>
            <person name="Kuo A."/>
            <person name="Nagy L.G."/>
            <person name="Floudas D."/>
            <person name="Copeland A."/>
            <person name="Barry K.W."/>
            <person name="Cichocki N."/>
            <person name="Veneault-Fourrey C."/>
            <person name="LaButti K."/>
            <person name="Lindquist E.A."/>
            <person name="Lipzen A."/>
            <person name="Lundell T."/>
            <person name="Morin E."/>
            <person name="Murat C."/>
            <person name="Riley R."/>
            <person name="Ohm R."/>
            <person name="Sun H."/>
            <person name="Tunlid A."/>
            <person name="Henrissat B."/>
            <person name="Grigoriev I.V."/>
            <person name="Hibbett D.S."/>
            <person name="Martin F."/>
        </authorList>
    </citation>
    <scope>NUCLEOTIDE SEQUENCE [LARGE SCALE GENOMIC DNA]</scope>
    <source>
        <strain evidence="2 3">SS14</strain>
    </source>
</reference>
<feature type="compositionally biased region" description="Polar residues" evidence="1">
    <location>
        <begin position="76"/>
        <end position="86"/>
    </location>
</feature>
<protein>
    <submittedName>
        <fullName evidence="2">Uncharacterized protein</fullName>
    </submittedName>
</protein>
<dbReference type="EMBL" id="KN837194">
    <property type="protein sequence ID" value="KIJ34888.1"/>
    <property type="molecule type" value="Genomic_DNA"/>
</dbReference>
<accession>A0A0C9TWY0</accession>